<dbReference type="AlphaFoldDB" id="A0A496PHJ7"/>
<dbReference type="RefSeq" id="WP_121485635.1">
    <property type="nucleotide sequence ID" value="NZ_QQXL01000006.1"/>
</dbReference>
<proteinExistence type="inferred from homology"/>
<feature type="region of interest" description="Disordered" evidence="2">
    <location>
        <begin position="21"/>
        <end position="57"/>
    </location>
</feature>
<accession>A0A496PHJ7</accession>
<protein>
    <submittedName>
        <fullName evidence="4">CsbD family protein</fullName>
    </submittedName>
</protein>
<sequence length="57" mass="5817">MGLGDKLENAKDKVVGQVKETVGGATNNADLEAEGKGQQAKGSVKDAAENVKDAFKG</sequence>
<feature type="domain" description="CsbD-like" evidence="3">
    <location>
        <begin position="5"/>
        <end position="56"/>
    </location>
</feature>
<organism evidence="4 5">
    <name type="scientific">Galactobacter caseinivorans</name>
    <dbReference type="NCBI Taxonomy" id="2676123"/>
    <lineage>
        <taxon>Bacteria</taxon>
        <taxon>Bacillati</taxon>
        <taxon>Actinomycetota</taxon>
        <taxon>Actinomycetes</taxon>
        <taxon>Micrococcales</taxon>
        <taxon>Micrococcaceae</taxon>
        <taxon>Galactobacter</taxon>
    </lineage>
</organism>
<feature type="compositionally biased region" description="Basic and acidic residues" evidence="2">
    <location>
        <begin position="43"/>
        <end position="57"/>
    </location>
</feature>
<name>A0A496PHJ7_9MICC</name>
<dbReference type="Pfam" id="PF05532">
    <property type="entry name" value="CsbD"/>
    <property type="match status" value="1"/>
</dbReference>
<evidence type="ECO:0000256" key="2">
    <source>
        <dbReference type="SAM" id="MobiDB-lite"/>
    </source>
</evidence>
<dbReference type="Gene3D" id="1.10.1470.10">
    <property type="entry name" value="YjbJ"/>
    <property type="match status" value="1"/>
</dbReference>
<keyword evidence="5" id="KW-1185">Reference proteome</keyword>
<dbReference type="InterPro" id="IPR008462">
    <property type="entry name" value="CsbD"/>
</dbReference>
<dbReference type="Proteomes" id="UP000273119">
    <property type="component" value="Unassembled WGS sequence"/>
</dbReference>
<reference evidence="4 5" key="1">
    <citation type="submission" date="2018-07" db="EMBL/GenBank/DDBJ databases">
        <title>Arthrobacter sp. nov., isolated from raw cow's milk with high bacterial count.</title>
        <authorList>
            <person name="Hahne J."/>
            <person name="Isele D."/>
            <person name="Lipski A."/>
        </authorList>
    </citation>
    <scope>NUCLEOTIDE SEQUENCE [LARGE SCALE GENOMIC DNA]</scope>
    <source>
        <strain evidence="4 5">JZ R-183</strain>
    </source>
</reference>
<comment type="caution">
    <text evidence="4">The sequence shown here is derived from an EMBL/GenBank/DDBJ whole genome shotgun (WGS) entry which is preliminary data.</text>
</comment>
<dbReference type="EMBL" id="QQXL01000006">
    <property type="protein sequence ID" value="RKW69963.1"/>
    <property type="molecule type" value="Genomic_DNA"/>
</dbReference>
<evidence type="ECO:0000313" key="4">
    <source>
        <dbReference type="EMBL" id="RKW69963.1"/>
    </source>
</evidence>
<evidence type="ECO:0000256" key="1">
    <source>
        <dbReference type="ARBA" id="ARBA00009129"/>
    </source>
</evidence>
<evidence type="ECO:0000259" key="3">
    <source>
        <dbReference type="Pfam" id="PF05532"/>
    </source>
</evidence>
<evidence type="ECO:0000313" key="5">
    <source>
        <dbReference type="Proteomes" id="UP000273119"/>
    </source>
</evidence>
<comment type="similarity">
    <text evidence="1">Belongs to the UPF0337 (CsbD) family.</text>
</comment>
<dbReference type="InterPro" id="IPR036629">
    <property type="entry name" value="YjbJ_sf"/>
</dbReference>
<gene>
    <name evidence="4" type="ORF">DWQ67_10915</name>
</gene>
<dbReference type="SUPFAM" id="SSF69047">
    <property type="entry name" value="Hypothetical protein YjbJ"/>
    <property type="match status" value="1"/>
</dbReference>